<dbReference type="GO" id="GO:0006879">
    <property type="term" value="P:intracellular iron ion homeostasis"/>
    <property type="evidence" value="ECO:0007669"/>
    <property type="project" value="TreeGrafter"/>
</dbReference>
<dbReference type="GO" id="GO:0000981">
    <property type="term" value="F:DNA-binding transcription factor activity, RNA polymerase II-specific"/>
    <property type="evidence" value="ECO:0007669"/>
    <property type="project" value="TreeGrafter"/>
</dbReference>
<gene>
    <name evidence="10" type="ORF">BMF94_3108</name>
</gene>
<comment type="subcellular location">
    <subcellularLocation>
        <location evidence="1">Nucleus</location>
    </subcellularLocation>
</comment>
<dbReference type="Pfam" id="PF00649">
    <property type="entry name" value="Copper-fist"/>
    <property type="match status" value="1"/>
</dbReference>
<dbReference type="GO" id="GO:0000978">
    <property type="term" value="F:RNA polymerase II cis-regulatory region sequence-specific DNA binding"/>
    <property type="evidence" value="ECO:0007669"/>
    <property type="project" value="TreeGrafter"/>
</dbReference>
<keyword evidence="6" id="KW-0804">Transcription</keyword>
<dbReference type="EMBL" id="PJQD01000035">
    <property type="protein sequence ID" value="POY73576.1"/>
    <property type="molecule type" value="Genomic_DNA"/>
</dbReference>
<protein>
    <recommendedName>
        <fullName evidence="9">Copper-fist domain-containing protein</fullName>
    </recommendedName>
</protein>
<dbReference type="GO" id="GO:0005507">
    <property type="term" value="F:copper ion binding"/>
    <property type="evidence" value="ECO:0007669"/>
    <property type="project" value="InterPro"/>
</dbReference>
<dbReference type="STRING" id="741276.A0A2S5B9X9"/>
<dbReference type="FunFam" id="3.90.430.10:FF:000001">
    <property type="entry name" value="Copper fist DNA-binding protein"/>
    <property type="match status" value="1"/>
</dbReference>
<feature type="region of interest" description="Disordered" evidence="8">
    <location>
        <begin position="455"/>
        <end position="480"/>
    </location>
</feature>
<evidence type="ECO:0000256" key="7">
    <source>
        <dbReference type="ARBA" id="ARBA00023242"/>
    </source>
</evidence>
<dbReference type="InterPro" id="IPR001083">
    <property type="entry name" value="Cu_fist_DNA-bd_dom"/>
</dbReference>
<organism evidence="10 11">
    <name type="scientific">Rhodotorula taiwanensis</name>
    <dbReference type="NCBI Taxonomy" id="741276"/>
    <lineage>
        <taxon>Eukaryota</taxon>
        <taxon>Fungi</taxon>
        <taxon>Dikarya</taxon>
        <taxon>Basidiomycota</taxon>
        <taxon>Pucciniomycotina</taxon>
        <taxon>Microbotryomycetes</taxon>
        <taxon>Sporidiobolales</taxon>
        <taxon>Sporidiobolaceae</taxon>
        <taxon>Rhodotorula</taxon>
    </lineage>
</organism>
<dbReference type="PANTHER" id="PTHR28088:SF5">
    <property type="entry name" value="TRANSCRIPTIONAL ACTIVATOR HAA1-RELATED"/>
    <property type="match status" value="1"/>
</dbReference>
<dbReference type="InterPro" id="IPR036395">
    <property type="entry name" value="Cu_fist_DNA-bd_dom_sf"/>
</dbReference>
<dbReference type="GO" id="GO:0006878">
    <property type="term" value="P:intracellular copper ion homeostasis"/>
    <property type="evidence" value="ECO:0007669"/>
    <property type="project" value="TreeGrafter"/>
</dbReference>
<dbReference type="SUPFAM" id="SSF57879">
    <property type="entry name" value="Zinc domain conserved in yeast copper-regulated transcription factors"/>
    <property type="match status" value="1"/>
</dbReference>
<evidence type="ECO:0000256" key="1">
    <source>
        <dbReference type="ARBA" id="ARBA00004123"/>
    </source>
</evidence>
<keyword evidence="3" id="KW-0862">Zinc</keyword>
<reference evidence="10 11" key="1">
    <citation type="journal article" date="2018" name="Front. Microbiol.">
        <title>Prospects for Fungal Bioremediation of Acidic Radioactive Waste Sites: Characterization and Genome Sequence of Rhodotorula taiwanensis MD1149.</title>
        <authorList>
            <person name="Tkavc R."/>
            <person name="Matrosova V.Y."/>
            <person name="Grichenko O.E."/>
            <person name="Gostincar C."/>
            <person name="Volpe R.P."/>
            <person name="Klimenkova P."/>
            <person name="Gaidamakova E.K."/>
            <person name="Zhou C.E."/>
            <person name="Stewart B.J."/>
            <person name="Lyman M.G."/>
            <person name="Malfatti S.A."/>
            <person name="Rubinfeld B."/>
            <person name="Courtot M."/>
            <person name="Singh J."/>
            <person name="Dalgard C.L."/>
            <person name="Hamilton T."/>
            <person name="Frey K.G."/>
            <person name="Gunde-Cimerman N."/>
            <person name="Dugan L."/>
            <person name="Daly M.J."/>
        </authorList>
    </citation>
    <scope>NUCLEOTIDE SEQUENCE [LARGE SCALE GENOMIC DNA]</scope>
    <source>
        <strain evidence="10 11">MD1149</strain>
    </source>
</reference>
<feature type="compositionally biased region" description="Low complexity" evidence="8">
    <location>
        <begin position="360"/>
        <end position="371"/>
    </location>
</feature>
<dbReference type="PROSITE" id="PS50073">
    <property type="entry name" value="COPPER_FIST_2"/>
    <property type="match status" value="1"/>
</dbReference>
<keyword evidence="7" id="KW-0539">Nucleus</keyword>
<evidence type="ECO:0000256" key="3">
    <source>
        <dbReference type="ARBA" id="ARBA00022833"/>
    </source>
</evidence>
<feature type="domain" description="Copper-fist" evidence="9">
    <location>
        <begin position="1"/>
        <end position="40"/>
    </location>
</feature>
<dbReference type="PRINTS" id="PR00617">
    <property type="entry name" value="COPPERFIST"/>
</dbReference>
<evidence type="ECO:0000256" key="6">
    <source>
        <dbReference type="ARBA" id="ARBA00023163"/>
    </source>
</evidence>
<dbReference type="SMART" id="SM01090">
    <property type="entry name" value="Copper-fist"/>
    <property type="match status" value="1"/>
</dbReference>
<dbReference type="GO" id="GO:0045944">
    <property type="term" value="P:positive regulation of transcription by RNA polymerase II"/>
    <property type="evidence" value="ECO:0007669"/>
    <property type="project" value="TreeGrafter"/>
</dbReference>
<keyword evidence="5" id="KW-0805">Transcription regulation</keyword>
<evidence type="ECO:0000256" key="8">
    <source>
        <dbReference type="SAM" id="MobiDB-lite"/>
    </source>
</evidence>
<evidence type="ECO:0000313" key="11">
    <source>
        <dbReference type="Proteomes" id="UP000237144"/>
    </source>
</evidence>
<name>A0A2S5B9X9_9BASI</name>
<evidence type="ECO:0000313" key="10">
    <source>
        <dbReference type="EMBL" id="POY73576.1"/>
    </source>
</evidence>
<dbReference type="SMART" id="SM00412">
    <property type="entry name" value="Cu_FIST"/>
    <property type="match status" value="1"/>
</dbReference>
<feature type="region of interest" description="Disordered" evidence="8">
    <location>
        <begin position="189"/>
        <end position="208"/>
    </location>
</feature>
<feature type="region of interest" description="Disordered" evidence="8">
    <location>
        <begin position="531"/>
        <end position="570"/>
    </location>
</feature>
<dbReference type="PROSITE" id="PS01119">
    <property type="entry name" value="COPPER_FIST_1"/>
    <property type="match status" value="1"/>
</dbReference>
<comment type="caution">
    <text evidence="10">The sequence shown here is derived from an EMBL/GenBank/DDBJ whole genome shotgun (WGS) entry which is preliminary data.</text>
</comment>
<feature type="compositionally biased region" description="Basic and acidic residues" evidence="8">
    <location>
        <begin position="553"/>
        <end position="564"/>
    </location>
</feature>
<dbReference type="InterPro" id="IPR051763">
    <property type="entry name" value="Copper_Homeo_Regul"/>
</dbReference>
<dbReference type="GO" id="GO:0005634">
    <property type="term" value="C:nucleus"/>
    <property type="evidence" value="ECO:0007669"/>
    <property type="project" value="UniProtKB-SubCell"/>
</dbReference>
<dbReference type="AlphaFoldDB" id="A0A2S5B9X9"/>
<feature type="compositionally biased region" description="Acidic residues" evidence="8">
    <location>
        <begin position="531"/>
        <end position="552"/>
    </location>
</feature>
<sequence>MVLVDGVKYACQQCIKGHRSSKCTHSTRPLVEIRKKGRPSTQCSHCKDLRKTKAVHARCDCAARDDKRKHLFSAYTRARDHVARVLPNGIADVVKSPDPEGADLTRTEPSGVTLLLNPCNCLRGGKCTCCESNKKPTAKFFPAEKSVATVVAADSSRQAPAPSCCTSQELQSSQSRGIQYDPTGDIVVSPDPTAASPVASTSSSSPSAPINASLCVIPMRSTPSTEAGTYAGLPSHFAALSTTQSWSTPSSAGPASPAFLPTPPLFLPPTAGTLACFCGPTCQCVGCATHDPYSRKRPAPGACSGGGCHCGTGKGCEEGKIASKKSKVEVGPAPSTKGGCCGSKKPAAVEHPAASSCCGSRRTSPSESVSSLLDGPPPGSAGISLPSLRSPGALPADPLNPLSLASSSTPPVGPPTSAPLPSLRTLWPALLDVDASFATPGGAGEAHISTSATPELLHGDDADNDALSGLPAGLFDPSREPAILRNPLDAAESATGGNWTPGGASAPPLARNDKLVLTACSACFLEEPLDDVCGPDEDSDDEEDEEDEDADEGGARDGDRKEADDQAGCECTSACACRQIAKERRRSRELEAAP</sequence>
<feature type="region of interest" description="Disordered" evidence="8">
    <location>
        <begin position="355"/>
        <end position="420"/>
    </location>
</feature>
<dbReference type="PANTHER" id="PTHR28088">
    <property type="entry name" value="TRANSCRIPTIONAL ACTIVATOR HAA1-RELATED"/>
    <property type="match status" value="1"/>
</dbReference>
<proteinExistence type="predicted"/>
<evidence type="ECO:0000256" key="4">
    <source>
        <dbReference type="ARBA" id="ARBA00023008"/>
    </source>
</evidence>
<evidence type="ECO:0000256" key="5">
    <source>
        <dbReference type="ARBA" id="ARBA00023015"/>
    </source>
</evidence>
<dbReference type="Gene3D" id="3.90.430.10">
    <property type="entry name" value="Copper fist DNA-binding domain"/>
    <property type="match status" value="1"/>
</dbReference>
<dbReference type="OrthoDB" id="5600085at2759"/>
<evidence type="ECO:0000256" key="2">
    <source>
        <dbReference type="ARBA" id="ARBA00022723"/>
    </source>
</evidence>
<keyword evidence="11" id="KW-1185">Reference proteome</keyword>
<accession>A0A2S5B9X9</accession>
<keyword evidence="2" id="KW-0479">Metal-binding</keyword>
<evidence type="ECO:0000259" key="9">
    <source>
        <dbReference type="PROSITE" id="PS50073"/>
    </source>
</evidence>
<dbReference type="Proteomes" id="UP000237144">
    <property type="component" value="Unassembled WGS sequence"/>
</dbReference>
<keyword evidence="4" id="KW-0186">Copper</keyword>